<reference evidence="1" key="1">
    <citation type="journal article" date="2012" name="PLoS ONE">
        <title>Gene sets for utilization of primary and secondary nutrition supplies in the distal gut of endangered iberian lynx.</title>
        <authorList>
            <person name="Alcaide M."/>
            <person name="Messina E."/>
            <person name="Richter M."/>
            <person name="Bargiela R."/>
            <person name="Peplies J."/>
            <person name="Huws S.A."/>
            <person name="Newbold C.J."/>
            <person name="Golyshin P.N."/>
            <person name="Simon M.A."/>
            <person name="Lopez G."/>
            <person name="Yakimov M.M."/>
            <person name="Ferrer M."/>
        </authorList>
    </citation>
    <scope>NUCLEOTIDE SEQUENCE</scope>
</reference>
<dbReference type="AlphaFoldDB" id="J9CJI2"/>
<feature type="non-terminal residue" evidence="1">
    <location>
        <position position="69"/>
    </location>
</feature>
<accession>J9CJI2</accession>
<keyword evidence="1" id="KW-0808">Transferase</keyword>
<gene>
    <name evidence="1" type="ORF">EVA_11667</name>
</gene>
<dbReference type="EMBL" id="AMCI01003469">
    <property type="protein sequence ID" value="EJX00226.1"/>
    <property type="molecule type" value="Genomic_DNA"/>
</dbReference>
<dbReference type="GO" id="GO:0016301">
    <property type="term" value="F:kinase activity"/>
    <property type="evidence" value="ECO:0007669"/>
    <property type="project" value="UniProtKB-KW"/>
</dbReference>
<protein>
    <submittedName>
        <fullName evidence="1">Pantothenate kinase</fullName>
    </submittedName>
</protein>
<evidence type="ECO:0000313" key="1">
    <source>
        <dbReference type="EMBL" id="EJX00226.1"/>
    </source>
</evidence>
<proteinExistence type="predicted"/>
<dbReference type="Gene3D" id="3.30.420.40">
    <property type="match status" value="1"/>
</dbReference>
<keyword evidence="1" id="KW-0418">Kinase</keyword>
<sequence length="69" mass="7649">MRSGAVFGSAAMIDGMIDRMEEELGYECTIIANGGIAQAVTPYCKHKIQLDNDLILKGLWVIYKKNKSK</sequence>
<dbReference type="InterPro" id="IPR043129">
    <property type="entry name" value="ATPase_NBD"/>
</dbReference>
<organism evidence="1">
    <name type="scientific">gut metagenome</name>
    <dbReference type="NCBI Taxonomy" id="749906"/>
    <lineage>
        <taxon>unclassified sequences</taxon>
        <taxon>metagenomes</taxon>
        <taxon>organismal metagenomes</taxon>
    </lineage>
</organism>
<comment type="caution">
    <text evidence="1">The sequence shown here is derived from an EMBL/GenBank/DDBJ whole genome shotgun (WGS) entry which is preliminary data.</text>
</comment>
<name>J9CJI2_9ZZZZ</name>
<dbReference type="SUPFAM" id="SSF53067">
    <property type="entry name" value="Actin-like ATPase domain"/>
    <property type="match status" value="1"/>
</dbReference>